<keyword evidence="8" id="KW-0547">Nucleotide-binding</keyword>
<dbReference type="PANTHER" id="PTHR45528:SF1">
    <property type="entry name" value="SENSOR HISTIDINE KINASE CPXA"/>
    <property type="match status" value="1"/>
</dbReference>
<keyword evidence="4" id="KW-1003">Cell membrane</keyword>
<dbReference type="SMART" id="SM00388">
    <property type="entry name" value="HisKA"/>
    <property type="match status" value="1"/>
</dbReference>
<keyword evidence="10" id="KW-0067">ATP-binding</keyword>
<dbReference type="Gene3D" id="6.10.340.10">
    <property type="match status" value="1"/>
</dbReference>
<dbReference type="SMART" id="SM00304">
    <property type="entry name" value="HAMP"/>
    <property type="match status" value="1"/>
</dbReference>
<dbReference type="InterPro" id="IPR005467">
    <property type="entry name" value="His_kinase_dom"/>
</dbReference>
<evidence type="ECO:0000256" key="10">
    <source>
        <dbReference type="ARBA" id="ARBA00022840"/>
    </source>
</evidence>
<dbReference type="InterPro" id="IPR003661">
    <property type="entry name" value="HisK_dim/P_dom"/>
</dbReference>
<dbReference type="InterPro" id="IPR036890">
    <property type="entry name" value="HATPase_C_sf"/>
</dbReference>
<evidence type="ECO:0000256" key="5">
    <source>
        <dbReference type="ARBA" id="ARBA00022553"/>
    </source>
</evidence>
<evidence type="ECO:0000313" key="17">
    <source>
        <dbReference type="EMBL" id="HIV11966.1"/>
    </source>
</evidence>
<evidence type="ECO:0000256" key="13">
    <source>
        <dbReference type="ARBA" id="ARBA00023136"/>
    </source>
</evidence>
<evidence type="ECO:0000256" key="3">
    <source>
        <dbReference type="ARBA" id="ARBA00012438"/>
    </source>
</evidence>
<dbReference type="PRINTS" id="PR00344">
    <property type="entry name" value="BCTRLSENSOR"/>
</dbReference>
<evidence type="ECO:0000256" key="7">
    <source>
        <dbReference type="ARBA" id="ARBA00022692"/>
    </source>
</evidence>
<keyword evidence="9 17" id="KW-0418">Kinase</keyword>
<dbReference type="Gene3D" id="1.10.287.130">
    <property type="match status" value="1"/>
</dbReference>
<dbReference type="InterPro" id="IPR004358">
    <property type="entry name" value="Sig_transdc_His_kin-like_C"/>
</dbReference>
<evidence type="ECO:0000313" key="18">
    <source>
        <dbReference type="Proteomes" id="UP000886723"/>
    </source>
</evidence>
<organism evidence="17 18">
    <name type="scientific">Candidatus Pullilachnospira stercoravium</name>
    <dbReference type="NCBI Taxonomy" id="2840913"/>
    <lineage>
        <taxon>Bacteria</taxon>
        <taxon>Bacillati</taxon>
        <taxon>Bacillota</taxon>
        <taxon>Clostridia</taxon>
        <taxon>Lachnospirales</taxon>
        <taxon>Lachnospiraceae</taxon>
        <taxon>Lachnospiraceae incertae sedis</taxon>
        <taxon>Candidatus Pullilachnospira</taxon>
    </lineage>
</organism>
<comment type="subcellular location">
    <subcellularLocation>
        <location evidence="2">Cell membrane</location>
        <topology evidence="2">Multi-pass membrane protein</topology>
    </subcellularLocation>
</comment>
<dbReference type="Pfam" id="PF02518">
    <property type="entry name" value="HATPase_c"/>
    <property type="match status" value="1"/>
</dbReference>
<keyword evidence="11 14" id="KW-1133">Transmembrane helix</keyword>
<dbReference type="SMART" id="SM00387">
    <property type="entry name" value="HATPase_c"/>
    <property type="match status" value="1"/>
</dbReference>
<evidence type="ECO:0000259" key="15">
    <source>
        <dbReference type="PROSITE" id="PS50109"/>
    </source>
</evidence>
<feature type="transmembrane region" description="Helical" evidence="14">
    <location>
        <begin position="183"/>
        <end position="203"/>
    </location>
</feature>
<dbReference type="PANTHER" id="PTHR45528">
    <property type="entry name" value="SENSOR HISTIDINE KINASE CPXA"/>
    <property type="match status" value="1"/>
</dbReference>
<dbReference type="EMBL" id="DVON01000043">
    <property type="protein sequence ID" value="HIV11966.1"/>
    <property type="molecule type" value="Genomic_DNA"/>
</dbReference>
<dbReference type="PROSITE" id="PS50885">
    <property type="entry name" value="HAMP"/>
    <property type="match status" value="1"/>
</dbReference>
<comment type="catalytic activity">
    <reaction evidence="1">
        <text>ATP + protein L-histidine = ADP + protein N-phospho-L-histidine.</text>
        <dbReference type="EC" id="2.7.13.3"/>
    </reaction>
</comment>
<proteinExistence type="predicted"/>
<dbReference type="FunFam" id="3.30.565.10:FF:000006">
    <property type="entry name" value="Sensor histidine kinase WalK"/>
    <property type="match status" value="1"/>
</dbReference>
<dbReference type="AlphaFoldDB" id="A0A9D1T596"/>
<evidence type="ECO:0000256" key="14">
    <source>
        <dbReference type="SAM" id="Phobius"/>
    </source>
</evidence>
<evidence type="ECO:0000256" key="9">
    <source>
        <dbReference type="ARBA" id="ARBA00022777"/>
    </source>
</evidence>
<evidence type="ECO:0000259" key="16">
    <source>
        <dbReference type="PROSITE" id="PS50885"/>
    </source>
</evidence>
<protein>
    <recommendedName>
        <fullName evidence="3">histidine kinase</fullName>
        <ecNumber evidence="3">2.7.13.3</ecNumber>
    </recommendedName>
</protein>
<evidence type="ECO:0000256" key="4">
    <source>
        <dbReference type="ARBA" id="ARBA00022475"/>
    </source>
</evidence>
<dbReference type="CDD" id="cd06225">
    <property type="entry name" value="HAMP"/>
    <property type="match status" value="1"/>
</dbReference>
<dbReference type="Gene3D" id="3.30.565.10">
    <property type="entry name" value="Histidine kinase-like ATPase, C-terminal domain"/>
    <property type="match status" value="1"/>
</dbReference>
<evidence type="ECO:0000256" key="2">
    <source>
        <dbReference type="ARBA" id="ARBA00004651"/>
    </source>
</evidence>
<evidence type="ECO:0000256" key="11">
    <source>
        <dbReference type="ARBA" id="ARBA00022989"/>
    </source>
</evidence>
<keyword evidence="6" id="KW-0808">Transferase</keyword>
<reference evidence="17" key="2">
    <citation type="journal article" date="2021" name="PeerJ">
        <title>Extensive microbial diversity within the chicken gut microbiome revealed by metagenomics and culture.</title>
        <authorList>
            <person name="Gilroy R."/>
            <person name="Ravi A."/>
            <person name="Getino M."/>
            <person name="Pursley I."/>
            <person name="Horton D.L."/>
            <person name="Alikhan N.F."/>
            <person name="Baker D."/>
            <person name="Gharbi K."/>
            <person name="Hall N."/>
            <person name="Watson M."/>
            <person name="Adriaenssens E.M."/>
            <person name="Foster-Nyarko E."/>
            <person name="Jarju S."/>
            <person name="Secka A."/>
            <person name="Antonio M."/>
            <person name="Oren A."/>
            <person name="Chaudhuri R.R."/>
            <person name="La Ragione R."/>
            <person name="Hildebrand F."/>
            <person name="Pallen M.J."/>
        </authorList>
    </citation>
    <scope>NUCLEOTIDE SEQUENCE</scope>
    <source>
        <strain evidence="17">ChiBcec2-4451</strain>
    </source>
</reference>
<accession>A0A9D1T596</accession>
<dbReference type="CDD" id="cd00075">
    <property type="entry name" value="HATPase"/>
    <property type="match status" value="1"/>
</dbReference>
<evidence type="ECO:0000256" key="6">
    <source>
        <dbReference type="ARBA" id="ARBA00022679"/>
    </source>
</evidence>
<dbReference type="GO" id="GO:0005886">
    <property type="term" value="C:plasma membrane"/>
    <property type="evidence" value="ECO:0007669"/>
    <property type="project" value="UniProtKB-SubCell"/>
</dbReference>
<comment type="caution">
    <text evidence="17">The sequence shown here is derived from an EMBL/GenBank/DDBJ whole genome shotgun (WGS) entry which is preliminary data.</text>
</comment>
<dbReference type="PROSITE" id="PS50109">
    <property type="entry name" value="HIS_KIN"/>
    <property type="match status" value="1"/>
</dbReference>
<feature type="domain" description="Histidine kinase" evidence="15">
    <location>
        <begin position="271"/>
        <end position="491"/>
    </location>
</feature>
<evidence type="ECO:0000256" key="8">
    <source>
        <dbReference type="ARBA" id="ARBA00022741"/>
    </source>
</evidence>
<feature type="transmembrane region" description="Helical" evidence="14">
    <location>
        <begin position="6"/>
        <end position="29"/>
    </location>
</feature>
<dbReference type="SUPFAM" id="SSF55874">
    <property type="entry name" value="ATPase domain of HSP90 chaperone/DNA topoisomerase II/histidine kinase"/>
    <property type="match status" value="1"/>
</dbReference>
<evidence type="ECO:0000256" key="1">
    <source>
        <dbReference type="ARBA" id="ARBA00000085"/>
    </source>
</evidence>
<dbReference type="InterPro" id="IPR003660">
    <property type="entry name" value="HAMP_dom"/>
</dbReference>
<keyword evidence="13 14" id="KW-0472">Membrane</keyword>
<dbReference type="InterPro" id="IPR003594">
    <property type="entry name" value="HATPase_dom"/>
</dbReference>
<dbReference type="InterPro" id="IPR036097">
    <property type="entry name" value="HisK_dim/P_sf"/>
</dbReference>
<dbReference type="GO" id="GO:0000155">
    <property type="term" value="F:phosphorelay sensor kinase activity"/>
    <property type="evidence" value="ECO:0007669"/>
    <property type="project" value="InterPro"/>
</dbReference>
<sequence>MKLKTRIIISFFVIILFPLALTGIALMGFTSYQMRAIEEQYGIDGVTYQSLSNNTLILDRITHKAFSNLEETAQVSPDSFEDTSYLDSVNGELKGKNAFLLVRKGKELVYNGSGESVDDLFEKLPEYGEAMEGTDRGIYITADVQALVKQVDFQYSDNSGGSAFIIIQADAVIPQMKQLMTDMVLVIVLILIVTSAGLCMWTYRGVITPLNQLKMATRQIKEGNLDFTIEKSGVDEIGALCEDFEEMRQRLKLSAEEKVAFDKENKELISNISHDLKTPITAVKGYVEGIMDGVADTPEKMDKYIRTIYTKANEMDRLINELTFYSKIDTNRIPYTFNKIHISDYFEDCVDELSMELESSGVSLTYFNYLEDDPVVIADAEQIKRVINNIISNSMKYMDKPKKAINIRLRDVGDFIQIEIEDNGKGIAQKDLANIFDRFYRTDASRNSSKGGSGIGLSIVKKIMEDHGGQVWATSKEGTGTIMFLALRKYQEVPIHE</sequence>
<dbReference type="SUPFAM" id="SSF158472">
    <property type="entry name" value="HAMP domain-like"/>
    <property type="match status" value="1"/>
</dbReference>
<reference evidence="17" key="1">
    <citation type="submission" date="2020-10" db="EMBL/GenBank/DDBJ databases">
        <authorList>
            <person name="Gilroy R."/>
        </authorList>
    </citation>
    <scope>NUCLEOTIDE SEQUENCE</scope>
    <source>
        <strain evidence="17">ChiBcec2-4451</strain>
    </source>
</reference>
<dbReference type="EC" id="2.7.13.3" evidence="3"/>
<dbReference type="CDD" id="cd00082">
    <property type="entry name" value="HisKA"/>
    <property type="match status" value="1"/>
</dbReference>
<keyword evidence="7 14" id="KW-0812">Transmembrane</keyword>
<dbReference type="InterPro" id="IPR050398">
    <property type="entry name" value="HssS/ArlS-like"/>
</dbReference>
<dbReference type="Pfam" id="PF00512">
    <property type="entry name" value="HisKA"/>
    <property type="match status" value="1"/>
</dbReference>
<keyword evidence="5" id="KW-0597">Phosphoprotein</keyword>
<gene>
    <name evidence="17" type="ORF">IAA63_02345</name>
</gene>
<evidence type="ECO:0000256" key="12">
    <source>
        <dbReference type="ARBA" id="ARBA00023012"/>
    </source>
</evidence>
<keyword evidence="12" id="KW-0902">Two-component regulatory system</keyword>
<name>A0A9D1T596_9FIRM</name>
<feature type="domain" description="HAMP" evidence="16">
    <location>
        <begin position="204"/>
        <end position="256"/>
    </location>
</feature>
<dbReference type="Pfam" id="PF00672">
    <property type="entry name" value="HAMP"/>
    <property type="match status" value="1"/>
</dbReference>
<dbReference type="SUPFAM" id="SSF47384">
    <property type="entry name" value="Homodimeric domain of signal transducing histidine kinase"/>
    <property type="match status" value="1"/>
</dbReference>
<dbReference type="GO" id="GO:0005524">
    <property type="term" value="F:ATP binding"/>
    <property type="evidence" value="ECO:0007669"/>
    <property type="project" value="UniProtKB-KW"/>
</dbReference>
<dbReference type="FunFam" id="1.10.287.130:FF:000001">
    <property type="entry name" value="Two-component sensor histidine kinase"/>
    <property type="match status" value="1"/>
</dbReference>
<dbReference type="Proteomes" id="UP000886723">
    <property type="component" value="Unassembled WGS sequence"/>
</dbReference>